<feature type="domain" description="FAD/NAD(P)-binding" evidence="10">
    <location>
        <begin position="4"/>
        <end position="325"/>
    </location>
</feature>
<dbReference type="PANTHER" id="PTHR43706:SF47">
    <property type="entry name" value="EXTERNAL NADH-UBIQUINONE OXIDOREDUCTASE 1, MITOCHONDRIAL-RELATED"/>
    <property type="match status" value="1"/>
</dbReference>
<comment type="similarity">
    <text evidence="1">Belongs to the NADH dehydrogenase family.</text>
</comment>
<keyword evidence="7" id="KW-0520">NAD</keyword>
<keyword evidence="9" id="KW-1133">Transmembrane helix</keyword>
<dbReference type="RefSeq" id="WP_074586777.1">
    <property type="nucleotide sequence ID" value="NZ_FNGZ01000001.1"/>
</dbReference>
<dbReference type="InterPro" id="IPR023753">
    <property type="entry name" value="FAD/NAD-binding_dom"/>
</dbReference>
<dbReference type="InterPro" id="IPR045024">
    <property type="entry name" value="NDH-2"/>
</dbReference>
<dbReference type="Pfam" id="PF22366">
    <property type="entry name" value="NDH2_C"/>
    <property type="match status" value="1"/>
</dbReference>
<evidence type="ECO:0000256" key="7">
    <source>
        <dbReference type="ARBA" id="ARBA00023027"/>
    </source>
</evidence>
<dbReference type="EMBL" id="FONS01000001">
    <property type="protein sequence ID" value="SFE35818.1"/>
    <property type="molecule type" value="Genomic_DNA"/>
</dbReference>
<dbReference type="PRINTS" id="PR00411">
    <property type="entry name" value="PNDRDTASEI"/>
</dbReference>
<dbReference type="PANTHER" id="PTHR43706">
    <property type="entry name" value="NADH DEHYDROGENASE"/>
    <property type="match status" value="1"/>
</dbReference>
<reference evidence="12 13" key="1">
    <citation type="submission" date="2016-10" db="EMBL/GenBank/DDBJ databases">
        <authorList>
            <person name="de Groot N.N."/>
        </authorList>
    </citation>
    <scope>NUCLEOTIDE SEQUENCE [LARGE SCALE GENOMIC DNA]</scope>
    <source>
        <strain evidence="12 13">ATCC 51969</strain>
    </source>
</reference>
<dbReference type="AlphaFoldDB" id="A0A1I1ZWP2"/>
<protein>
    <recommendedName>
        <fullName evidence="2">NADH:ubiquinone reductase (non-electrogenic)</fullName>
        <ecNumber evidence="2">1.6.5.9</ecNumber>
    </recommendedName>
</protein>
<dbReference type="GO" id="GO:0050136">
    <property type="term" value="F:NADH dehydrogenase (quinone) (non-electrogenic) activity"/>
    <property type="evidence" value="ECO:0007669"/>
    <property type="project" value="UniProtKB-EC"/>
</dbReference>
<evidence type="ECO:0000313" key="12">
    <source>
        <dbReference type="EMBL" id="SFE35818.1"/>
    </source>
</evidence>
<evidence type="ECO:0000256" key="3">
    <source>
        <dbReference type="ARBA" id="ARBA00022630"/>
    </source>
</evidence>
<keyword evidence="9" id="KW-0812">Transmembrane</keyword>
<dbReference type="Proteomes" id="UP000183129">
    <property type="component" value="Unassembled WGS sequence"/>
</dbReference>
<evidence type="ECO:0000259" key="11">
    <source>
        <dbReference type="Pfam" id="PF22366"/>
    </source>
</evidence>
<dbReference type="PRINTS" id="PR00368">
    <property type="entry name" value="FADPNR"/>
</dbReference>
<evidence type="ECO:0000256" key="9">
    <source>
        <dbReference type="SAM" id="Phobius"/>
    </source>
</evidence>
<dbReference type="SUPFAM" id="SSF51905">
    <property type="entry name" value="FAD/NAD(P)-binding domain"/>
    <property type="match status" value="2"/>
</dbReference>
<dbReference type="EC" id="1.6.5.9" evidence="2"/>
<evidence type="ECO:0000256" key="6">
    <source>
        <dbReference type="ARBA" id="ARBA00023002"/>
    </source>
</evidence>
<keyword evidence="9" id="KW-0472">Membrane</keyword>
<dbReference type="Pfam" id="PF07992">
    <property type="entry name" value="Pyr_redox_2"/>
    <property type="match status" value="1"/>
</dbReference>
<evidence type="ECO:0000256" key="1">
    <source>
        <dbReference type="ARBA" id="ARBA00005272"/>
    </source>
</evidence>
<keyword evidence="6" id="KW-0560">Oxidoreductase</keyword>
<name>A0A1I1ZWP2_9SPHI</name>
<accession>A0A1I1ZWP2</accession>
<dbReference type="InterPro" id="IPR036188">
    <property type="entry name" value="FAD/NAD-bd_sf"/>
</dbReference>
<feature type="domain" description="External alternative NADH-ubiquinone oxidoreductase-like C-terminal" evidence="11">
    <location>
        <begin position="349"/>
        <end position="406"/>
    </location>
</feature>
<evidence type="ECO:0000256" key="2">
    <source>
        <dbReference type="ARBA" id="ARBA00012637"/>
    </source>
</evidence>
<dbReference type="STRING" id="34086.SAMN04488084_101479"/>
<keyword evidence="4" id="KW-0274">FAD</keyword>
<comment type="catalytic activity">
    <reaction evidence="8">
        <text>a quinone + NADH + H(+) = a quinol + NAD(+)</text>
        <dbReference type="Rhea" id="RHEA:46160"/>
        <dbReference type="ChEBI" id="CHEBI:15378"/>
        <dbReference type="ChEBI" id="CHEBI:24646"/>
        <dbReference type="ChEBI" id="CHEBI:57540"/>
        <dbReference type="ChEBI" id="CHEBI:57945"/>
        <dbReference type="ChEBI" id="CHEBI:132124"/>
        <dbReference type="EC" id="1.6.5.9"/>
    </reaction>
</comment>
<feature type="transmembrane region" description="Helical" evidence="9">
    <location>
        <begin position="369"/>
        <end position="391"/>
    </location>
</feature>
<gene>
    <name evidence="12" type="ORF">SAMN03003324_00198</name>
</gene>
<evidence type="ECO:0000256" key="5">
    <source>
        <dbReference type="ARBA" id="ARBA00022946"/>
    </source>
</evidence>
<evidence type="ECO:0000313" key="13">
    <source>
        <dbReference type="Proteomes" id="UP000183129"/>
    </source>
</evidence>
<proteinExistence type="inferred from homology"/>
<keyword evidence="5" id="KW-0809">Transit peptide</keyword>
<keyword evidence="3" id="KW-0285">Flavoprotein</keyword>
<organism evidence="12 13">
    <name type="scientific">Pedobacter antarcticus</name>
    <dbReference type="NCBI Taxonomy" id="34086"/>
    <lineage>
        <taxon>Bacteria</taxon>
        <taxon>Pseudomonadati</taxon>
        <taxon>Bacteroidota</taxon>
        <taxon>Sphingobacteriia</taxon>
        <taxon>Sphingobacteriales</taxon>
        <taxon>Sphingobacteriaceae</taxon>
        <taxon>Pedobacter</taxon>
    </lineage>
</organism>
<evidence type="ECO:0000256" key="8">
    <source>
        <dbReference type="ARBA" id="ARBA00047599"/>
    </source>
</evidence>
<dbReference type="InterPro" id="IPR054585">
    <property type="entry name" value="NDH2-like_C"/>
</dbReference>
<sequence>MQEHIVIIGGGFAGINMAKALGKHKDFKVTLVDKNNYNFFPPLIYQVATAFLEPSSISYPIRKIFRGKGNLHFRYARLIRVNPEAKQVELSNGILDYDHLVFATGAETNYFGMENVRKNAIPMKTLSDAIQMRNRMLTNFEEAAIHTDPEEIRKNLTIVIAGGGPTGVEISGMFAEMRYSIVRKDYPEFKNNTGAEIYLVDGGAALLKPMSKDSQTHTYEALTKLGVKVILNSHVSDYVDDHVVFSDGTKIATRNLIWAAGVSAMIFEGVPAASYGRGKRLIVNEFHEVAGLNHVYAIGDTSGMTGDPGFPDMHPQVAQVAIQQGLNLAGNFAKKFSGKPPVAFRYHDKGSMAIIGRNKAVVDLPKPKLHLSGFIAWLAWLFIHLLSLISYRNRLNTLYNWTVAYFSRDQSLRMIIRPMDETNKTPAEDKIDV</sequence>
<evidence type="ECO:0000256" key="4">
    <source>
        <dbReference type="ARBA" id="ARBA00022827"/>
    </source>
</evidence>
<dbReference type="Gene3D" id="3.50.50.100">
    <property type="match status" value="1"/>
</dbReference>
<evidence type="ECO:0000259" key="10">
    <source>
        <dbReference type="Pfam" id="PF07992"/>
    </source>
</evidence>